<protein>
    <submittedName>
        <fullName evidence="1">Uncharacterized protein</fullName>
    </submittedName>
</protein>
<accession>A0ACB7EJU4</accession>
<comment type="caution">
    <text evidence="1">The sequence shown here is derived from an EMBL/GenBank/DDBJ whole genome shotgun (WGS) entry which is preliminary data.</text>
</comment>
<reference evidence="1" key="1">
    <citation type="submission" date="2020-04" db="EMBL/GenBank/DDBJ databases">
        <title>A chromosome-scale assembly and high-density genetic map of the yellow drum (Nibea albiflora) genome.</title>
        <authorList>
            <person name="Xu D."/>
            <person name="Zhang W."/>
            <person name="Chen R."/>
            <person name="Tan P."/>
            <person name="Wang L."/>
            <person name="Song H."/>
            <person name="Tian L."/>
            <person name="Zhu Q."/>
            <person name="Wang B."/>
        </authorList>
    </citation>
    <scope>NUCLEOTIDE SEQUENCE</scope>
    <source>
        <strain evidence="1">ZJHYS-2018</strain>
    </source>
</reference>
<evidence type="ECO:0000313" key="1">
    <source>
        <dbReference type="EMBL" id="KAG8002067.1"/>
    </source>
</evidence>
<gene>
    <name evidence="1" type="ORF">GBF38_012403</name>
</gene>
<name>A0ACB7EJU4_NIBAL</name>
<dbReference type="Proteomes" id="UP000805704">
    <property type="component" value="Chromosome 6"/>
</dbReference>
<dbReference type="EMBL" id="CM024794">
    <property type="protein sequence ID" value="KAG8002067.1"/>
    <property type="molecule type" value="Genomic_DNA"/>
</dbReference>
<organism evidence="1 2">
    <name type="scientific">Nibea albiflora</name>
    <name type="common">Yellow drum</name>
    <name type="synonym">Corvina albiflora</name>
    <dbReference type="NCBI Taxonomy" id="240163"/>
    <lineage>
        <taxon>Eukaryota</taxon>
        <taxon>Metazoa</taxon>
        <taxon>Chordata</taxon>
        <taxon>Craniata</taxon>
        <taxon>Vertebrata</taxon>
        <taxon>Euteleostomi</taxon>
        <taxon>Actinopterygii</taxon>
        <taxon>Neopterygii</taxon>
        <taxon>Teleostei</taxon>
        <taxon>Neoteleostei</taxon>
        <taxon>Acanthomorphata</taxon>
        <taxon>Eupercaria</taxon>
        <taxon>Sciaenidae</taxon>
        <taxon>Nibea</taxon>
    </lineage>
</organism>
<sequence>MEGKRGRVTVTHEGRRVVVGRQQLEGMINSADTSVYITAEWRDRWREGGTERVKEKDMWLRNTQTWNKCERNTWREKDGGEESGKRRLMDGE</sequence>
<evidence type="ECO:0000313" key="2">
    <source>
        <dbReference type="Proteomes" id="UP000805704"/>
    </source>
</evidence>
<keyword evidence="2" id="KW-1185">Reference proteome</keyword>
<proteinExistence type="predicted"/>